<proteinExistence type="predicted"/>
<dbReference type="SUPFAM" id="SSF90123">
    <property type="entry name" value="ABC transporter transmembrane region"/>
    <property type="match status" value="1"/>
</dbReference>
<comment type="subcellular location">
    <subcellularLocation>
        <location evidence="1">Cell membrane</location>
        <topology evidence="1">Multi-pass membrane protein</topology>
    </subcellularLocation>
</comment>
<dbReference type="EMBL" id="SPPA01000002">
    <property type="protein sequence ID" value="TFV13083.1"/>
    <property type="molecule type" value="Genomic_DNA"/>
</dbReference>
<keyword evidence="4 5" id="KW-0472">Membrane</keyword>
<reference evidence="7 8" key="1">
    <citation type="submission" date="2019-03" db="EMBL/GenBank/DDBJ databases">
        <title>Diversity of the mouse oral microbiome.</title>
        <authorList>
            <person name="Joseph S."/>
            <person name="Aduse-Opoku J."/>
            <person name="Curtis M."/>
            <person name="Wade W."/>
            <person name="Hashim A."/>
        </authorList>
    </citation>
    <scope>NUCLEOTIDE SEQUENCE [LARGE SCALE GENOMIC DNA]</scope>
    <source>
        <strain evidence="7 8">WT12</strain>
    </source>
</reference>
<organism evidence="7 8">
    <name type="scientific">Muribacter muris</name>
    <dbReference type="NCBI Taxonomy" id="67855"/>
    <lineage>
        <taxon>Bacteria</taxon>
        <taxon>Pseudomonadati</taxon>
        <taxon>Pseudomonadota</taxon>
        <taxon>Gammaproteobacteria</taxon>
        <taxon>Pasteurellales</taxon>
        <taxon>Pasteurellaceae</taxon>
        <taxon>Muribacter</taxon>
    </lineage>
</organism>
<protein>
    <recommendedName>
        <fullName evidence="6">ABC transmembrane type-1 domain-containing protein</fullName>
    </recommendedName>
</protein>
<dbReference type="InterPro" id="IPR036640">
    <property type="entry name" value="ABC1_TM_sf"/>
</dbReference>
<evidence type="ECO:0000256" key="2">
    <source>
        <dbReference type="ARBA" id="ARBA00022692"/>
    </source>
</evidence>
<evidence type="ECO:0000256" key="1">
    <source>
        <dbReference type="ARBA" id="ARBA00004651"/>
    </source>
</evidence>
<dbReference type="InterPro" id="IPR011527">
    <property type="entry name" value="ABC1_TM_dom"/>
</dbReference>
<dbReference type="GO" id="GO:0005886">
    <property type="term" value="C:plasma membrane"/>
    <property type="evidence" value="ECO:0007669"/>
    <property type="project" value="UniProtKB-SubCell"/>
</dbReference>
<sequence length="279" mass="31802">MWCVLKQIAATYHKKLAMTFSLVAIENLLLLTYPIFAGFSINAIIQGEQLKALSYAFVVLMIWVIGASRRKVDTQTFAKIYSELAVPIILNQRTQGKSHSAVTARVTLSREFVDFFENHLPTFITSIVSIFGAVMMLLLIEFWVGIASLIILIIFALFIPKWVQKIDRLYFKLNNRLEKEVGLIDKASEVRLNKHYQLMAKLRILISNREALNFLYIGFSVALLFAIAITLMVNTANINAGHIYSVMTYLWTFAISLDDSPRLIEQYAKLKDIGNRVEL</sequence>
<dbReference type="Proteomes" id="UP000297396">
    <property type="component" value="Unassembled WGS sequence"/>
</dbReference>
<keyword evidence="3 5" id="KW-1133">Transmembrane helix</keyword>
<keyword evidence="2 5" id="KW-0812">Transmembrane</keyword>
<dbReference type="AlphaFoldDB" id="A0A4Y9K4W3"/>
<gene>
    <name evidence="7" type="ORF">E4T80_00830</name>
</gene>
<evidence type="ECO:0000259" key="6">
    <source>
        <dbReference type="Pfam" id="PF13748"/>
    </source>
</evidence>
<dbReference type="Pfam" id="PF13748">
    <property type="entry name" value="ABC_membrane_3"/>
    <property type="match status" value="1"/>
</dbReference>
<comment type="caution">
    <text evidence="7">The sequence shown here is derived from an EMBL/GenBank/DDBJ whole genome shotgun (WGS) entry which is preliminary data.</text>
</comment>
<dbReference type="RefSeq" id="WP_135054091.1">
    <property type="nucleotide sequence ID" value="NZ_JADGLC010000002.1"/>
</dbReference>
<name>A0A4Y9K4W3_9PAST</name>
<evidence type="ECO:0000256" key="4">
    <source>
        <dbReference type="ARBA" id="ARBA00023136"/>
    </source>
</evidence>
<feature type="transmembrane region" description="Helical" evidence="5">
    <location>
        <begin position="20"/>
        <end position="46"/>
    </location>
</feature>
<feature type="transmembrane region" description="Helical" evidence="5">
    <location>
        <begin position="211"/>
        <end position="233"/>
    </location>
</feature>
<evidence type="ECO:0000256" key="3">
    <source>
        <dbReference type="ARBA" id="ARBA00022989"/>
    </source>
</evidence>
<dbReference type="GO" id="GO:0005524">
    <property type="term" value="F:ATP binding"/>
    <property type="evidence" value="ECO:0007669"/>
    <property type="project" value="InterPro"/>
</dbReference>
<evidence type="ECO:0000313" key="7">
    <source>
        <dbReference type="EMBL" id="TFV13083.1"/>
    </source>
</evidence>
<dbReference type="GO" id="GO:0140359">
    <property type="term" value="F:ABC-type transporter activity"/>
    <property type="evidence" value="ECO:0007669"/>
    <property type="project" value="InterPro"/>
</dbReference>
<dbReference type="Gene3D" id="1.20.1560.10">
    <property type="entry name" value="ABC transporter type 1, transmembrane domain"/>
    <property type="match status" value="1"/>
</dbReference>
<accession>A0A4Y9K4W3</accession>
<feature type="transmembrane region" description="Helical" evidence="5">
    <location>
        <begin position="239"/>
        <end position="257"/>
    </location>
</feature>
<feature type="domain" description="ABC transmembrane type-1" evidence="6">
    <location>
        <begin position="5"/>
        <end position="241"/>
    </location>
</feature>
<dbReference type="OrthoDB" id="262142at2"/>
<feature type="transmembrane region" description="Helical" evidence="5">
    <location>
        <begin position="146"/>
        <end position="163"/>
    </location>
</feature>
<feature type="transmembrane region" description="Helical" evidence="5">
    <location>
        <begin position="120"/>
        <end position="140"/>
    </location>
</feature>
<evidence type="ECO:0000313" key="8">
    <source>
        <dbReference type="Proteomes" id="UP000297396"/>
    </source>
</evidence>
<evidence type="ECO:0000256" key="5">
    <source>
        <dbReference type="SAM" id="Phobius"/>
    </source>
</evidence>
<feature type="transmembrane region" description="Helical" evidence="5">
    <location>
        <begin position="52"/>
        <end position="69"/>
    </location>
</feature>